<comment type="caution">
    <text evidence="3">The sequence shown here is derived from an EMBL/GenBank/DDBJ whole genome shotgun (WGS) entry which is preliminary data.</text>
</comment>
<feature type="region of interest" description="Disordered" evidence="1">
    <location>
        <begin position="80"/>
        <end position="104"/>
    </location>
</feature>
<feature type="domain" description="ANTAR" evidence="2">
    <location>
        <begin position="9"/>
        <end position="53"/>
    </location>
</feature>
<gene>
    <name evidence="3" type="ORF">FB382_000050</name>
</gene>
<name>A0A7W3IWG3_9ACTN</name>
<dbReference type="InterPro" id="IPR005561">
    <property type="entry name" value="ANTAR"/>
</dbReference>
<dbReference type="EMBL" id="JACGXA010000001">
    <property type="protein sequence ID" value="MBA8801759.1"/>
    <property type="molecule type" value="Genomic_DNA"/>
</dbReference>
<proteinExistence type="predicted"/>
<dbReference type="Pfam" id="PF03861">
    <property type="entry name" value="ANTAR"/>
    <property type="match status" value="1"/>
</dbReference>
<dbReference type="GO" id="GO:0003723">
    <property type="term" value="F:RNA binding"/>
    <property type="evidence" value="ECO:0007669"/>
    <property type="project" value="InterPro"/>
</dbReference>
<dbReference type="AlphaFoldDB" id="A0A7W3IWG3"/>
<organism evidence="3 4">
    <name type="scientific">Nocardioides ginsengisegetis</name>
    <dbReference type="NCBI Taxonomy" id="661491"/>
    <lineage>
        <taxon>Bacteria</taxon>
        <taxon>Bacillati</taxon>
        <taxon>Actinomycetota</taxon>
        <taxon>Actinomycetes</taxon>
        <taxon>Propionibacteriales</taxon>
        <taxon>Nocardioidaceae</taxon>
        <taxon>Nocardioides</taxon>
    </lineage>
</organism>
<accession>A0A7W3IWG3</accession>
<evidence type="ECO:0000256" key="1">
    <source>
        <dbReference type="SAM" id="MobiDB-lite"/>
    </source>
</evidence>
<dbReference type="Gene3D" id="1.10.10.10">
    <property type="entry name" value="Winged helix-like DNA-binding domain superfamily/Winged helix DNA-binding domain"/>
    <property type="match status" value="1"/>
</dbReference>
<dbReference type="RefSeq" id="WP_182535764.1">
    <property type="nucleotide sequence ID" value="NZ_JACGXA010000001.1"/>
</dbReference>
<sequence>MTATEPMSSPLVEQAKGVLMLRYGHGSYESLATLTQWSHEAGVTLQALCRAMVSGICQGRVGPEDRHVVRWLEQRLRGELPGPVAPPVPAPRGGGEVGRSSRRSAPDITMVKRWRYASAVHAARALETGV</sequence>
<dbReference type="InterPro" id="IPR036388">
    <property type="entry name" value="WH-like_DNA-bd_sf"/>
</dbReference>
<evidence type="ECO:0000259" key="2">
    <source>
        <dbReference type="Pfam" id="PF03861"/>
    </source>
</evidence>
<dbReference type="Proteomes" id="UP000580910">
    <property type="component" value="Unassembled WGS sequence"/>
</dbReference>
<evidence type="ECO:0000313" key="4">
    <source>
        <dbReference type="Proteomes" id="UP000580910"/>
    </source>
</evidence>
<evidence type="ECO:0000313" key="3">
    <source>
        <dbReference type="EMBL" id="MBA8801759.1"/>
    </source>
</evidence>
<keyword evidence="4" id="KW-1185">Reference proteome</keyword>
<protein>
    <recommendedName>
        <fullName evidence="2">ANTAR domain-containing protein</fullName>
    </recommendedName>
</protein>
<reference evidence="3 4" key="1">
    <citation type="submission" date="2020-07" db="EMBL/GenBank/DDBJ databases">
        <title>Sequencing the genomes of 1000 actinobacteria strains.</title>
        <authorList>
            <person name="Klenk H.-P."/>
        </authorList>
    </citation>
    <scope>NUCLEOTIDE SEQUENCE [LARGE SCALE GENOMIC DNA]</scope>
    <source>
        <strain evidence="3 4">DSM 21349</strain>
    </source>
</reference>